<reference evidence="2" key="1">
    <citation type="submission" date="2016-06" db="EMBL/GenBank/DDBJ databases">
        <authorList>
            <person name="Varghese N."/>
            <person name="Submissions Spin"/>
        </authorList>
    </citation>
    <scope>NUCLEOTIDE SEQUENCE [LARGE SCALE GENOMIC DNA]</scope>
    <source>
        <strain evidence="2">DSM 43817</strain>
    </source>
</reference>
<keyword evidence="2" id="KW-1185">Reference proteome</keyword>
<dbReference type="RefSeq" id="WP_091646660.1">
    <property type="nucleotide sequence ID" value="NZ_FMHW01000002.1"/>
</dbReference>
<evidence type="ECO:0000313" key="2">
    <source>
        <dbReference type="Proteomes" id="UP000198959"/>
    </source>
</evidence>
<dbReference type="STRING" id="145854.GA0074692_3997"/>
<name>A0A1C6T0C1_9ACTN</name>
<organism evidence="1 2">
    <name type="scientific">Micromonospora pallida</name>
    <dbReference type="NCBI Taxonomy" id="145854"/>
    <lineage>
        <taxon>Bacteria</taxon>
        <taxon>Bacillati</taxon>
        <taxon>Actinomycetota</taxon>
        <taxon>Actinomycetes</taxon>
        <taxon>Micromonosporales</taxon>
        <taxon>Micromonosporaceae</taxon>
        <taxon>Micromonospora</taxon>
    </lineage>
</organism>
<dbReference type="EMBL" id="FMHW01000002">
    <property type="protein sequence ID" value="SCL35072.1"/>
    <property type="molecule type" value="Genomic_DNA"/>
</dbReference>
<protein>
    <submittedName>
        <fullName evidence="1">Uncharacterized protein</fullName>
    </submittedName>
</protein>
<gene>
    <name evidence="1" type="ORF">GA0074692_3997</name>
</gene>
<dbReference type="Proteomes" id="UP000198959">
    <property type="component" value="Unassembled WGS sequence"/>
</dbReference>
<sequence>MAEAAIVLNTTAGLTGFITGQARGLTEGLFQVTGFNDARFEKEMPLDMLASPNPLGEKQVVMVRGSQSVEHVYWLRYLRRGKVGVTDRKRVCVELLVRFTTFDYVPKAGQDLKDRHLNALADYPMWGISGLSISLMATGRGRNPFNKFNEVGSLAFDVTPVTGGLPHFRINYRVQHQAKTVMGATLALNHNDVGAFLVHSNGLLEIAPGEGRTEKHFRITPLSGRVHNRPSLIGAANAPAPGRVSLLTATQITRSPWQAANALAAHEHDSLRVIGFDQLDGPDTLTVDSAAANGVVARAGQNGRQGAMRLEYIRNGAVLGSQVRTKIRVLLLLRYTLVHYFTDPDQRGHRQVVQQNGVRYASFRDVSLTVLDTVAGDPLVVGEDGTKYDIKAIKNRFHETSTLRFGARVEEVNGQVGAQVKISWRAQHAGVVGKSQSHDNTGNFRLGVDQSGNPVLRLLDEDSNKYFTVTA</sequence>
<accession>A0A1C6T0C1</accession>
<dbReference type="OrthoDB" id="3397365at2"/>
<proteinExistence type="predicted"/>
<dbReference type="AlphaFoldDB" id="A0A1C6T0C1"/>
<evidence type="ECO:0000313" key="1">
    <source>
        <dbReference type="EMBL" id="SCL35072.1"/>
    </source>
</evidence>